<name>A0A2C6KP90_9APIC</name>
<feature type="compositionally biased region" description="Low complexity" evidence="1">
    <location>
        <begin position="364"/>
        <end position="377"/>
    </location>
</feature>
<dbReference type="EMBL" id="MIGC01001734">
    <property type="protein sequence ID" value="PHJ22310.1"/>
    <property type="molecule type" value="Genomic_DNA"/>
</dbReference>
<dbReference type="GeneID" id="94427246"/>
<feature type="compositionally biased region" description="Low complexity" evidence="1">
    <location>
        <begin position="244"/>
        <end position="257"/>
    </location>
</feature>
<evidence type="ECO:0000256" key="1">
    <source>
        <dbReference type="SAM" id="MobiDB-lite"/>
    </source>
</evidence>
<feature type="compositionally biased region" description="Basic and acidic residues" evidence="1">
    <location>
        <begin position="203"/>
        <end position="217"/>
    </location>
</feature>
<accession>A0A2C6KP90</accession>
<feature type="region of interest" description="Disordered" evidence="1">
    <location>
        <begin position="244"/>
        <end position="281"/>
    </location>
</feature>
<feature type="region of interest" description="Disordered" evidence="1">
    <location>
        <begin position="1"/>
        <end position="21"/>
    </location>
</feature>
<sequence>MLGDPSPWPSPSRPTADTRAAASSLPALYPIFPPSPEPLPCSLSPITSSSFPDVFPLPDSAGALATSARQKLQELKRLELDQRQQQLRHQLLFLGEQQQQAENHLHEEENDARIGNSASVGEVDFPSSGGAAGTVSYSDGALKLPGAPLSVEHWNGETKTLRDSPVTVPQDELLGLALPLGAARSPRGERSTDATLSKTLVQETREEKGAPADRSEAHPCLSLSTDSLVLSQLCDSTALLRSSLSSLPQSHPRQPLSDQELRIEKDPLSVRPSESVSKGPSRLPTLLQCEWGSFSPLEASVTPAPVLASAAQHRGDGKVSRGRIASPVNVKAHVFEELSSIRRCARDGKEKLVSPQARPTSVRGNSAATGSGTTASSVVLEISA</sequence>
<dbReference type="VEuPathDB" id="ToxoDB:CSUI_003840"/>
<feature type="region of interest" description="Disordered" evidence="1">
    <location>
        <begin position="347"/>
        <end position="384"/>
    </location>
</feature>
<evidence type="ECO:0000313" key="3">
    <source>
        <dbReference type="Proteomes" id="UP000221165"/>
    </source>
</evidence>
<protein>
    <submittedName>
        <fullName evidence="2">Uncharacterized protein</fullName>
    </submittedName>
</protein>
<keyword evidence="3" id="KW-1185">Reference proteome</keyword>
<dbReference type="RefSeq" id="XP_067923987.1">
    <property type="nucleotide sequence ID" value="XM_068064035.1"/>
</dbReference>
<feature type="region of interest" description="Disordered" evidence="1">
    <location>
        <begin position="179"/>
        <end position="218"/>
    </location>
</feature>
<gene>
    <name evidence="2" type="ORF">CSUI_003840</name>
</gene>
<feature type="compositionally biased region" description="Polar residues" evidence="1">
    <location>
        <begin position="193"/>
        <end position="202"/>
    </location>
</feature>
<evidence type="ECO:0000313" key="2">
    <source>
        <dbReference type="EMBL" id="PHJ22310.1"/>
    </source>
</evidence>
<feature type="compositionally biased region" description="Basic and acidic residues" evidence="1">
    <location>
        <begin position="259"/>
        <end position="268"/>
    </location>
</feature>
<comment type="caution">
    <text evidence="2">The sequence shown here is derived from an EMBL/GenBank/DDBJ whole genome shotgun (WGS) entry which is preliminary data.</text>
</comment>
<feature type="non-terminal residue" evidence="2">
    <location>
        <position position="384"/>
    </location>
</feature>
<organism evidence="2 3">
    <name type="scientific">Cystoisospora suis</name>
    <dbReference type="NCBI Taxonomy" id="483139"/>
    <lineage>
        <taxon>Eukaryota</taxon>
        <taxon>Sar</taxon>
        <taxon>Alveolata</taxon>
        <taxon>Apicomplexa</taxon>
        <taxon>Conoidasida</taxon>
        <taxon>Coccidia</taxon>
        <taxon>Eucoccidiorida</taxon>
        <taxon>Eimeriorina</taxon>
        <taxon>Sarcocystidae</taxon>
        <taxon>Cystoisospora</taxon>
    </lineage>
</organism>
<feature type="compositionally biased region" description="Pro residues" evidence="1">
    <location>
        <begin position="1"/>
        <end position="12"/>
    </location>
</feature>
<dbReference type="Proteomes" id="UP000221165">
    <property type="component" value="Unassembled WGS sequence"/>
</dbReference>
<proteinExistence type="predicted"/>
<reference evidence="2 3" key="1">
    <citation type="journal article" date="2017" name="Int. J. Parasitol.">
        <title>The genome of the protozoan parasite Cystoisospora suis and a reverse vaccinology approach to identify vaccine candidates.</title>
        <authorList>
            <person name="Palmieri N."/>
            <person name="Shrestha A."/>
            <person name="Ruttkowski B."/>
            <person name="Beck T."/>
            <person name="Vogl C."/>
            <person name="Tomley F."/>
            <person name="Blake D.P."/>
            <person name="Joachim A."/>
        </authorList>
    </citation>
    <scope>NUCLEOTIDE SEQUENCE [LARGE SCALE GENOMIC DNA]</scope>
    <source>
        <strain evidence="2 3">Wien I</strain>
    </source>
</reference>
<dbReference type="AlphaFoldDB" id="A0A2C6KP90"/>